<name>A0A1W1Z740_9LACT</name>
<dbReference type="AlphaFoldDB" id="A0A1W1Z740"/>
<proteinExistence type="inferred from homology"/>
<dbReference type="EMBL" id="FWXK01000006">
    <property type="protein sequence ID" value="SMC44122.1"/>
    <property type="molecule type" value="Genomic_DNA"/>
</dbReference>
<dbReference type="SUPFAM" id="SSF53271">
    <property type="entry name" value="PRTase-like"/>
    <property type="match status" value="1"/>
</dbReference>
<dbReference type="InterPro" id="IPR029057">
    <property type="entry name" value="PRTase-like"/>
</dbReference>
<comment type="similarity">
    <text evidence="1">Belongs to the ComF/GntX family.</text>
</comment>
<dbReference type="Gene3D" id="3.40.50.2020">
    <property type="match status" value="1"/>
</dbReference>
<protein>
    <submittedName>
        <fullName evidence="2">Competence protein ComFC</fullName>
    </submittedName>
</protein>
<gene>
    <name evidence="2" type="ORF">SAMN04487984_1162</name>
</gene>
<accession>A0A1W1Z740</accession>
<dbReference type="PANTHER" id="PTHR47505">
    <property type="entry name" value="DNA UTILIZATION PROTEIN YHGH"/>
    <property type="match status" value="1"/>
</dbReference>
<dbReference type="Proteomes" id="UP000243884">
    <property type="component" value="Unassembled WGS sequence"/>
</dbReference>
<reference evidence="3" key="1">
    <citation type="submission" date="2017-04" db="EMBL/GenBank/DDBJ databases">
        <authorList>
            <person name="Varghese N."/>
            <person name="Submissions S."/>
        </authorList>
    </citation>
    <scope>NUCLEOTIDE SEQUENCE [LARGE SCALE GENOMIC DNA]</scope>
    <source>
        <strain evidence="3">DSM 21500</strain>
    </source>
</reference>
<evidence type="ECO:0000313" key="2">
    <source>
        <dbReference type="EMBL" id="SMC44122.1"/>
    </source>
</evidence>
<evidence type="ECO:0000313" key="3">
    <source>
        <dbReference type="Proteomes" id="UP000243884"/>
    </source>
</evidence>
<keyword evidence="3" id="KW-1185">Reference proteome</keyword>
<dbReference type="InterPro" id="IPR051910">
    <property type="entry name" value="ComF/GntX_DNA_util-trans"/>
</dbReference>
<dbReference type="InterPro" id="IPR000836">
    <property type="entry name" value="PRTase_dom"/>
</dbReference>
<sequence>MINCALCGASDSQVVQLRDIFLWRSCQQQWLCAECESHFQWIGETHCSTCGRLTHQLKETLCADCCRWLENRQWQPHNYSLVTYNEGFKRWLIQLKGVGDIRVASYFSPQLQKIYQQYREAIWVPIPSSSHNLQTRGFNQTTVILAEAKIPYQELLIYPTETQKQALRTRQERLSRANPFEWNPNIVHQHIEEPIVLFDDVYTTGMTIYQAEQVLKQHQINVVQSITLAR</sequence>
<organism evidence="2 3">
    <name type="scientific">Aerococcus suis</name>
    <dbReference type="NCBI Taxonomy" id="371602"/>
    <lineage>
        <taxon>Bacteria</taxon>
        <taxon>Bacillati</taxon>
        <taxon>Bacillota</taxon>
        <taxon>Bacilli</taxon>
        <taxon>Lactobacillales</taxon>
        <taxon>Aerococcaceae</taxon>
        <taxon>Aerococcus</taxon>
    </lineage>
</organism>
<dbReference type="OrthoDB" id="9779910at2"/>
<evidence type="ECO:0000256" key="1">
    <source>
        <dbReference type="ARBA" id="ARBA00008007"/>
    </source>
</evidence>
<dbReference type="CDD" id="cd06223">
    <property type="entry name" value="PRTases_typeI"/>
    <property type="match status" value="1"/>
</dbReference>
<dbReference type="RefSeq" id="WP_084099282.1">
    <property type="nucleotide sequence ID" value="NZ_FWXK01000006.1"/>
</dbReference>
<dbReference type="STRING" id="371602.SAMN04487984_1162"/>
<dbReference type="PANTHER" id="PTHR47505:SF1">
    <property type="entry name" value="DNA UTILIZATION PROTEIN YHGH"/>
    <property type="match status" value="1"/>
</dbReference>